<dbReference type="AlphaFoldDB" id="A0A9Q0RXF6"/>
<gene>
    <name evidence="1" type="ORF">Bhyg_14704</name>
</gene>
<dbReference type="Proteomes" id="UP001151699">
    <property type="component" value="Chromosome C"/>
</dbReference>
<sequence length="53" mass="5538">MVVVLEVITTTNVVAAEASIEIGIITTAIITATTMDINVATTVFVETMIVEAL</sequence>
<accession>A0A9Q0RXF6</accession>
<reference evidence="1" key="1">
    <citation type="submission" date="2022-07" db="EMBL/GenBank/DDBJ databases">
        <authorList>
            <person name="Trinca V."/>
            <person name="Uliana J.V.C."/>
            <person name="Torres T.T."/>
            <person name="Ward R.J."/>
            <person name="Monesi N."/>
        </authorList>
    </citation>
    <scope>NUCLEOTIDE SEQUENCE</scope>
    <source>
        <strain evidence="1">HSMRA1968</strain>
        <tissue evidence="1">Whole embryos</tissue>
    </source>
</reference>
<protein>
    <submittedName>
        <fullName evidence="1">Uncharacterized protein</fullName>
    </submittedName>
</protein>
<name>A0A9Q0RXF6_9DIPT</name>
<keyword evidence="2" id="KW-1185">Reference proteome</keyword>
<comment type="caution">
    <text evidence="1">The sequence shown here is derived from an EMBL/GenBank/DDBJ whole genome shotgun (WGS) entry which is preliminary data.</text>
</comment>
<dbReference type="EMBL" id="WJQU01000004">
    <property type="protein sequence ID" value="KAJ6636117.1"/>
    <property type="molecule type" value="Genomic_DNA"/>
</dbReference>
<evidence type="ECO:0000313" key="1">
    <source>
        <dbReference type="EMBL" id="KAJ6636117.1"/>
    </source>
</evidence>
<evidence type="ECO:0000313" key="2">
    <source>
        <dbReference type="Proteomes" id="UP001151699"/>
    </source>
</evidence>
<organism evidence="1 2">
    <name type="scientific">Pseudolycoriella hygida</name>
    <dbReference type="NCBI Taxonomy" id="35572"/>
    <lineage>
        <taxon>Eukaryota</taxon>
        <taxon>Metazoa</taxon>
        <taxon>Ecdysozoa</taxon>
        <taxon>Arthropoda</taxon>
        <taxon>Hexapoda</taxon>
        <taxon>Insecta</taxon>
        <taxon>Pterygota</taxon>
        <taxon>Neoptera</taxon>
        <taxon>Endopterygota</taxon>
        <taxon>Diptera</taxon>
        <taxon>Nematocera</taxon>
        <taxon>Sciaroidea</taxon>
        <taxon>Sciaridae</taxon>
        <taxon>Pseudolycoriella</taxon>
    </lineage>
</organism>
<proteinExistence type="predicted"/>